<name>A0A8J4G9F4_9CHLO</name>
<dbReference type="EMBL" id="BNCQ01000012">
    <property type="protein sequence ID" value="GIM02634.1"/>
    <property type="molecule type" value="Genomic_DNA"/>
</dbReference>
<sequence length="161" mass="16841">WEVRRIWCNDTAGGAADAIAWDTEEIVSLPVPRSTLHSNTSPSGATGAVAGDGSNSGAGIVTLLKTTDRLDPSPPLLLLEIMVAAATAISIYPAAGKTARPLMRWSHITASLGEDSCTWKIATAGPWPPVILPPASRTPCASTSAGRGVTQWLSRCHRRSS</sequence>
<reference evidence="1" key="1">
    <citation type="journal article" date="2021" name="Proc. Natl. Acad. Sci. U.S.A.">
        <title>Three genomes in the algal genus Volvox reveal the fate of a haploid sex-determining region after a transition to homothallism.</title>
        <authorList>
            <person name="Yamamoto K."/>
            <person name="Hamaji T."/>
            <person name="Kawai-Toyooka H."/>
            <person name="Matsuzaki R."/>
            <person name="Takahashi F."/>
            <person name="Nishimura Y."/>
            <person name="Kawachi M."/>
            <person name="Noguchi H."/>
            <person name="Minakuchi Y."/>
            <person name="Umen J.G."/>
            <person name="Toyoda A."/>
            <person name="Nozaki H."/>
        </authorList>
    </citation>
    <scope>NUCLEOTIDE SEQUENCE</scope>
    <source>
        <strain evidence="1">NIES-3785</strain>
    </source>
</reference>
<dbReference type="Proteomes" id="UP000722791">
    <property type="component" value="Unassembled WGS sequence"/>
</dbReference>
<protein>
    <submittedName>
        <fullName evidence="1">Uncharacterized protein</fullName>
    </submittedName>
</protein>
<organism evidence="1 2">
    <name type="scientific">Volvox reticuliferus</name>
    <dbReference type="NCBI Taxonomy" id="1737510"/>
    <lineage>
        <taxon>Eukaryota</taxon>
        <taxon>Viridiplantae</taxon>
        <taxon>Chlorophyta</taxon>
        <taxon>core chlorophytes</taxon>
        <taxon>Chlorophyceae</taxon>
        <taxon>CS clade</taxon>
        <taxon>Chlamydomonadales</taxon>
        <taxon>Volvocaceae</taxon>
        <taxon>Volvox</taxon>
    </lineage>
</organism>
<proteinExistence type="predicted"/>
<feature type="non-terminal residue" evidence="1">
    <location>
        <position position="1"/>
    </location>
</feature>
<evidence type="ECO:0000313" key="1">
    <source>
        <dbReference type="EMBL" id="GIM02634.1"/>
    </source>
</evidence>
<gene>
    <name evidence="1" type="ORF">Vretimale_7409</name>
</gene>
<dbReference type="AlphaFoldDB" id="A0A8J4G9F4"/>
<comment type="caution">
    <text evidence="1">The sequence shown here is derived from an EMBL/GenBank/DDBJ whole genome shotgun (WGS) entry which is preliminary data.</text>
</comment>
<accession>A0A8J4G9F4</accession>
<evidence type="ECO:0000313" key="2">
    <source>
        <dbReference type="Proteomes" id="UP000722791"/>
    </source>
</evidence>